<feature type="compositionally biased region" description="Polar residues" evidence="3">
    <location>
        <begin position="1"/>
        <end position="16"/>
    </location>
</feature>
<dbReference type="Pfam" id="PF11799">
    <property type="entry name" value="IMS_C"/>
    <property type="match status" value="1"/>
</dbReference>
<dbReference type="PANTHER" id="PTHR11076">
    <property type="entry name" value="DNA REPAIR POLYMERASE UMUC / TRANSFERASE FAMILY MEMBER"/>
    <property type="match status" value="1"/>
</dbReference>
<dbReference type="Gene3D" id="3.30.1490.100">
    <property type="entry name" value="DNA polymerase, Y-family, little finger domain"/>
    <property type="match status" value="1"/>
</dbReference>
<dbReference type="Gene3D" id="3.30.160.60">
    <property type="entry name" value="Classic Zinc Finger"/>
    <property type="match status" value="1"/>
</dbReference>
<dbReference type="PROSITE" id="PS50173">
    <property type="entry name" value="UMUC"/>
    <property type="match status" value="1"/>
</dbReference>
<keyword evidence="2" id="KW-0175">Coiled coil</keyword>
<feature type="region of interest" description="Disordered" evidence="3">
    <location>
        <begin position="1"/>
        <end position="33"/>
    </location>
</feature>
<name>A0ABQ8VRI6_9AGAR</name>
<evidence type="ECO:0000313" key="5">
    <source>
        <dbReference type="EMBL" id="KAJ4498237.1"/>
    </source>
</evidence>
<dbReference type="Proteomes" id="UP001150217">
    <property type="component" value="Unassembled WGS sequence"/>
</dbReference>
<dbReference type="EMBL" id="JANVFT010000017">
    <property type="protein sequence ID" value="KAJ4498237.1"/>
    <property type="molecule type" value="Genomic_DNA"/>
</dbReference>
<gene>
    <name evidence="5" type="ORF">C8R41DRAFT_908814</name>
</gene>
<keyword evidence="6" id="KW-1185">Reference proteome</keyword>
<dbReference type="Pfam" id="PF00817">
    <property type="entry name" value="IMS"/>
    <property type="match status" value="1"/>
</dbReference>
<evidence type="ECO:0000313" key="6">
    <source>
        <dbReference type="Proteomes" id="UP001150217"/>
    </source>
</evidence>
<dbReference type="InterPro" id="IPR050116">
    <property type="entry name" value="DNA_polymerase-Y"/>
</dbReference>
<dbReference type="SUPFAM" id="SSF100879">
    <property type="entry name" value="Lesion bypass DNA polymerase (Y-family), little finger domain"/>
    <property type="match status" value="1"/>
</dbReference>
<feature type="coiled-coil region" evidence="2">
    <location>
        <begin position="352"/>
        <end position="379"/>
    </location>
</feature>
<dbReference type="SUPFAM" id="SSF56672">
    <property type="entry name" value="DNA/RNA polymerases"/>
    <property type="match status" value="1"/>
</dbReference>
<dbReference type="Gene3D" id="1.10.150.810">
    <property type="match status" value="2"/>
</dbReference>
<proteinExistence type="predicted"/>
<feature type="domain" description="UmuC" evidence="4">
    <location>
        <begin position="106"/>
        <end position="285"/>
    </location>
</feature>
<dbReference type="InterPro" id="IPR022880">
    <property type="entry name" value="DNApol_IV"/>
</dbReference>
<dbReference type="PANTHER" id="PTHR11076:SF33">
    <property type="entry name" value="DNA POLYMERASE KAPPA"/>
    <property type="match status" value="1"/>
</dbReference>
<dbReference type="InterPro" id="IPR001126">
    <property type="entry name" value="UmuC"/>
</dbReference>
<comment type="caution">
    <text evidence="5">The sequence shown here is derived from an EMBL/GenBank/DDBJ whole genome shotgun (WGS) entry which is preliminary data.</text>
</comment>
<organism evidence="5 6">
    <name type="scientific">Lentinula lateritia</name>
    <dbReference type="NCBI Taxonomy" id="40482"/>
    <lineage>
        <taxon>Eukaryota</taxon>
        <taxon>Fungi</taxon>
        <taxon>Dikarya</taxon>
        <taxon>Basidiomycota</taxon>
        <taxon>Agaricomycotina</taxon>
        <taxon>Agaricomycetes</taxon>
        <taxon>Agaricomycetidae</taxon>
        <taxon>Agaricales</taxon>
        <taxon>Marasmiineae</taxon>
        <taxon>Omphalotaceae</taxon>
        <taxon>Lentinula</taxon>
    </lineage>
</organism>
<evidence type="ECO:0000256" key="3">
    <source>
        <dbReference type="SAM" id="MobiDB-lite"/>
    </source>
</evidence>
<protein>
    <recommendedName>
        <fullName evidence="1">DNA polymerase kappa</fullName>
    </recommendedName>
</protein>
<dbReference type="InterPro" id="IPR043502">
    <property type="entry name" value="DNA/RNA_pol_sf"/>
</dbReference>
<evidence type="ECO:0000256" key="1">
    <source>
        <dbReference type="ARBA" id="ARBA00016178"/>
    </source>
</evidence>
<dbReference type="Gene3D" id="3.40.1170.60">
    <property type="match status" value="1"/>
</dbReference>
<evidence type="ECO:0000259" key="4">
    <source>
        <dbReference type="PROSITE" id="PS50173"/>
    </source>
</evidence>
<reference evidence="5" key="1">
    <citation type="submission" date="2022-08" db="EMBL/GenBank/DDBJ databases">
        <title>A Global Phylogenomic Analysis of the Shiitake Genus Lentinula.</title>
        <authorList>
            <consortium name="DOE Joint Genome Institute"/>
            <person name="Sierra-Patev S."/>
            <person name="Min B."/>
            <person name="Naranjo-Ortiz M."/>
            <person name="Looney B."/>
            <person name="Konkel Z."/>
            <person name="Slot J.C."/>
            <person name="Sakamoto Y."/>
            <person name="Steenwyk J.L."/>
            <person name="Rokas A."/>
            <person name="Carro J."/>
            <person name="Camarero S."/>
            <person name="Ferreira P."/>
            <person name="Molpeceres G."/>
            <person name="Ruiz-Duenas F.J."/>
            <person name="Serrano A."/>
            <person name="Henrissat B."/>
            <person name="Drula E."/>
            <person name="Hughes K.W."/>
            <person name="Mata J.L."/>
            <person name="Ishikawa N.K."/>
            <person name="Vargas-Isla R."/>
            <person name="Ushijima S."/>
            <person name="Smith C.A."/>
            <person name="Ahrendt S."/>
            <person name="Andreopoulos W."/>
            <person name="He G."/>
            <person name="Labutti K."/>
            <person name="Lipzen A."/>
            <person name="Ng V."/>
            <person name="Riley R."/>
            <person name="Sandor L."/>
            <person name="Barry K."/>
            <person name="Martinez A.T."/>
            <person name="Xiao Y."/>
            <person name="Gibbons J.G."/>
            <person name="Terashima K."/>
            <person name="Grigoriev I.V."/>
            <person name="Hibbett D.S."/>
        </authorList>
    </citation>
    <scope>NUCLEOTIDE SEQUENCE</scope>
    <source>
        <strain evidence="5">RHP3577 ss4</strain>
    </source>
</reference>
<dbReference type="InterPro" id="IPR043128">
    <property type="entry name" value="Rev_trsase/Diguanyl_cyclase"/>
</dbReference>
<dbReference type="InterPro" id="IPR017961">
    <property type="entry name" value="DNA_pol_Y-fam_little_finger"/>
</dbReference>
<feature type="coiled-coil region" evidence="2">
    <location>
        <begin position="52"/>
        <end position="79"/>
    </location>
</feature>
<accession>A0ABQ8VRI6</accession>
<evidence type="ECO:0000256" key="2">
    <source>
        <dbReference type="SAM" id="Coils"/>
    </source>
</evidence>
<dbReference type="InterPro" id="IPR036775">
    <property type="entry name" value="DNA_pol_Y-fam_lit_finger_sf"/>
</dbReference>
<dbReference type="CDD" id="cd03586">
    <property type="entry name" value="PolY_Pol_IV_kappa"/>
    <property type="match status" value="1"/>
</dbReference>
<sequence>MTSDADTAPAPSQSKSLWKRLAGPSSAKAGLTTDQSDINRVIAEASKGSKFYENEKKKDKELTERIEKLLQTRDTAMKEADLVQVEYTTSHLLIELESLRDVSQIIVHVDADAFFANCELLYNPELKGKAFGVGKGVLTTASYEARKFGVRSGMAAFIAKKLCPELILLSIHPERYSNMSKRVMAILARYDPDMLVASCDEAYLNITEYCEQHDLTADKCVSEMRRIVQEETKLTVSAGIASNRMLAKICSDKNKPNGQFHLPPDSQTIRDFMVDLPVRKVPGIGRVHERMLESIGTCGDIFTQRVSIALLDKEFGLRFMLQTYLGIASNVVRPHSREERKSIGAERTFHPLADKGKILQKLEEVAEELENDMTETGWADRTVTLKYKLENYQVFTRAKSFERWITKKNDLLAVRDLSTVQCFFTDVVMHEQIGTELLLPELPLKIRLIGLRVTKLKDLKISADSGIKRYFGGPMEQTSPRKKRKTLSDDMLVGDHTWQDHIPGFDDDEEDDVQVLKNELLSSAKPSSPRRSSAPENATIHASIPISAKASGKKRFIESQTFCPVCGTELDTNDNRKLNSHVDFCLSREAIQEAEGHSAEAEAKTRSQAQAWSWFLDSKTKPRSKRK</sequence>
<dbReference type="Gene3D" id="3.30.70.270">
    <property type="match status" value="1"/>
</dbReference>